<sequence length="328" mass="36032">MTALEAGSAAVQRRVGGWYQRTTTRWCYVFLLPALVLTAMFTFYPMVMSWVYSTMDWAGFSNDMTFVGVGNYRELLGDHMFWSALGRSMIFVLVGTPLRVGLALVVAVILNRQVMRLSVAFRTLFFLPVMASASIIGVVMTFVLSPNNGPANTLLVGTGLAGSPVEFLSDPKLAIWTALLVHTWKNFGITMIYWLAALQTVPTEYYEAARIDGAGWAGLVRYVTMPILLPFALIIIVLTAKENLQAFAIIQAMTQGGPYFSTQVMEIFIYRTAFAADEAGGVPRLGYASAAGCFFGTVTLLLALVQLWVARRLAETRRELGRARGDAA</sequence>
<dbReference type="Gene3D" id="1.10.3720.10">
    <property type="entry name" value="MetI-like"/>
    <property type="match status" value="1"/>
</dbReference>
<evidence type="ECO:0000256" key="5">
    <source>
        <dbReference type="ARBA" id="ARBA00022989"/>
    </source>
</evidence>
<dbReference type="EMBL" id="JACBZH010000001">
    <property type="protein sequence ID" value="NYH91245.1"/>
    <property type="molecule type" value="Genomic_DNA"/>
</dbReference>
<evidence type="ECO:0000256" key="3">
    <source>
        <dbReference type="ARBA" id="ARBA00022475"/>
    </source>
</evidence>
<proteinExistence type="inferred from homology"/>
<dbReference type="InterPro" id="IPR035906">
    <property type="entry name" value="MetI-like_sf"/>
</dbReference>
<protein>
    <submittedName>
        <fullName evidence="9">Multiple sugar transport system permease protein</fullName>
    </submittedName>
</protein>
<feature type="transmembrane region" description="Helical" evidence="7">
    <location>
        <begin position="173"/>
        <end position="198"/>
    </location>
</feature>
<dbReference type="Pfam" id="PF00528">
    <property type="entry name" value="BPD_transp_1"/>
    <property type="match status" value="1"/>
</dbReference>
<evidence type="ECO:0000256" key="2">
    <source>
        <dbReference type="ARBA" id="ARBA00022448"/>
    </source>
</evidence>
<dbReference type="AlphaFoldDB" id="A0A852ZGF5"/>
<evidence type="ECO:0000256" key="7">
    <source>
        <dbReference type="RuleBase" id="RU363032"/>
    </source>
</evidence>
<dbReference type="PANTHER" id="PTHR30193">
    <property type="entry name" value="ABC TRANSPORTER PERMEASE PROTEIN"/>
    <property type="match status" value="1"/>
</dbReference>
<dbReference type="GO" id="GO:0005886">
    <property type="term" value="C:plasma membrane"/>
    <property type="evidence" value="ECO:0007669"/>
    <property type="project" value="UniProtKB-SubCell"/>
</dbReference>
<gene>
    <name evidence="9" type="ORF">F4554_003883</name>
</gene>
<evidence type="ECO:0000256" key="6">
    <source>
        <dbReference type="ARBA" id="ARBA00023136"/>
    </source>
</evidence>
<name>A0A852ZGF5_9ACTN</name>
<dbReference type="PANTHER" id="PTHR30193:SF37">
    <property type="entry name" value="INNER MEMBRANE ABC TRANSPORTER PERMEASE PROTEIN YCJO"/>
    <property type="match status" value="1"/>
</dbReference>
<keyword evidence="9" id="KW-0762">Sugar transport</keyword>
<feature type="transmembrane region" description="Helical" evidence="7">
    <location>
        <begin position="26"/>
        <end position="47"/>
    </location>
</feature>
<dbReference type="GO" id="GO:0055085">
    <property type="term" value="P:transmembrane transport"/>
    <property type="evidence" value="ECO:0007669"/>
    <property type="project" value="InterPro"/>
</dbReference>
<evidence type="ECO:0000259" key="8">
    <source>
        <dbReference type="PROSITE" id="PS50928"/>
    </source>
</evidence>
<keyword evidence="3" id="KW-1003">Cell membrane</keyword>
<feature type="transmembrane region" description="Helical" evidence="7">
    <location>
        <begin position="89"/>
        <end position="111"/>
    </location>
</feature>
<organism evidence="9 10">
    <name type="scientific">Actinopolymorpha rutila</name>
    <dbReference type="NCBI Taxonomy" id="446787"/>
    <lineage>
        <taxon>Bacteria</taxon>
        <taxon>Bacillati</taxon>
        <taxon>Actinomycetota</taxon>
        <taxon>Actinomycetes</taxon>
        <taxon>Propionibacteriales</taxon>
        <taxon>Actinopolymorphaceae</taxon>
        <taxon>Actinopolymorpha</taxon>
    </lineage>
</organism>
<feature type="transmembrane region" description="Helical" evidence="7">
    <location>
        <begin position="287"/>
        <end position="309"/>
    </location>
</feature>
<evidence type="ECO:0000256" key="4">
    <source>
        <dbReference type="ARBA" id="ARBA00022692"/>
    </source>
</evidence>
<accession>A0A852ZGF5</accession>
<dbReference type="InterPro" id="IPR051393">
    <property type="entry name" value="ABC_transporter_permease"/>
</dbReference>
<evidence type="ECO:0000313" key="10">
    <source>
        <dbReference type="Proteomes" id="UP000579605"/>
    </source>
</evidence>
<evidence type="ECO:0000256" key="1">
    <source>
        <dbReference type="ARBA" id="ARBA00004651"/>
    </source>
</evidence>
<reference evidence="9 10" key="1">
    <citation type="submission" date="2020-07" db="EMBL/GenBank/DDBJ databases">
        <title>Sequencing the genomes of 1000 actinobacteria strains.</title>
        <authorList>
            <person name="Klenk H.-P."/>
        </authorList>
    </citation>
    <scope>NUCLEOTIDE SEQUENCE [LARGE SCALE GENOMIC DNA]</scope>
    <source>
        <strain evidence="9 10">DSM 18448</strain>
    </source>
</reference>
<dbReference type="PROSITE" id="PS50928">
    <property type="entry name" value="ABC_TM1"/>
    <property type="match status" value="1"/>
</dbReference>
<dbReference type="RefSeq" id="WP_179788851.1">
    <property type="nucleotide sequence ID" value="NZ_BAAARR010000023.1"/>
</dbReference>
<dbReference type="SUPFAM" id="SSF161098">
    <property type="entry name" value="MetI-like"/>
    <property type="match status" value="1"/>
</dbReference>
<dbReference type="Proteomes" id="UP000579605">
    <property type="component" value="Unassembled WGS sequence"/>
</dbReference>
<keyword evidence="5 7" id="KW-1133">Transmembrane helix</keyword>
<dbReference type="InterPro" id="IPR000515">
    <property type="entry name" value="MetI-like"/>
</dbReference>
<comment type="subcellular location">
    <subcellularLocation>
        <location evidence="1 7">Cell membrane</location>
        <topology evidence="1 7">Multi-pass membrane protein</topology>
    </subcellularLocation>
</comment>
<feature type="transmembrane region" description="Helical" evidence="7">
    <location>
        <begin position="123"/>
        <end position="144"/>
    </location>
</feature>
<keyword evidence="10" id="KW-1185">Reference proteome</keyword>
<keyword evidence="4 7" id="KW-0812">Transmembrane</keyword>
<comment type="similarity">
    <text evidence="7">Belongs to the binding-protein-dependent transport system permease family.</text>
</comment>
<feature type="domain" description="ABC transmembrane type-1" evidence="8">
    <location>
        <begin position="85"/>
        <end position="306"/>
    </location>
</feature>
<keyword evidence="2 7" id="KW-0813">Transport</keyword>
<keyword evidence="6 7" id="KW-0472">Membrane</keyword>
<feature type="transmembrane region" description="Helical" evidence="7">
    <location>
        <begin position="219"/>
        <end position="238"/>
    </location>
</feature>
<comment type="caution">
    <text evidence="9">The sequence shown here is derived from an EMBL/GenBank/DDBJ whole genome shotgun (WGS) entry which is preliminary data.</text>
</comment>
<dbReference type="CDD" id="cd06261">
    <property type="entry name" value="TM_PBP2"/>
    <property type="match status" value="1"/>
</dbReference>
<evidence type="ECO:0000313" key="9">
    <source>
        <dbReference type="EMBL" id="NYH91245.1"/>
    </source>
</evidence>